<dbReference type="Pfam" id="PF09335">
    <property type="entry name" value="VTT_dom"/>
    <property type="match status" value="1"/>
</dbReference>
<keyword evidence="4 6" id="KW-1133">Transmembrane helix</keyword>
<comment type="caution">
    <text evidence="8">The sequence shown here is derived from an EMBL/GenBank/DDBJ whole genome shotgun (WGS) entry which is preliminary data.</text>
</comment>
<evidence type="ECO:0000256" key="1">
    <source>
        <dbReference type="ARBA" id="ARBA00004651"/>
    </source>
</evidence>
<keyword evidence="3 6" id="KW-0812">Transmembrane</keyword>
<gene>
    <name evidence="8" type="primary">slr0305_1</name>
    <name evidence="8" type="ORF">Zm00014a_003525</name>
</gene>
<feature type="transmembrane region" description="Helical" evidence="6">
    <location>
        <begin position="7"/>
        <end position="28"/>
    </location>
</feature>
<name>A0A3L6FX68_MAIZE</name>
<feature type="transmembrane region" description="Helical" evidence="6">
    <location>
        <begin position="128"/>
        <end position="146"/>
    </location>
</feature>
<evidence type="ECO:0000256" key="3">
    <source>
        <dbReference type="ARBA" id="ARBA00022692"/>
    </source>
</evidence>
<dbReference type="EMBL" id="NCVQ01000003">
    <property type="protein sequence ID" value="PWZ39475.1"/>
    <property type="molecule type" value="Genomic_DNA"/>
</dbReference>
<feature type="transmembrane region" description="Helical" evidence="6">
    <location>
        <begin position="98"/>
        <end position="122"/>
    </location>
</feature>
<dbReference type="PANTHER" id="PTHR12677:SF24">
    <property type="entry name" value="OS07G0655900 PROTEIN"/>
    <property type="match status" value="1"/>
</dbReference>
<feature type="transmembrane region" description="Helical" evidence="6">
    <location>
        <begin position="209"/>
        <end position="227"/>
    </location>
</feature>
<dbReference type="Proteomes" id="UP000251960">
    <property type="component" value="Chromosome 2"/>
</dbReference>
<feature type="transmembrane region" description="Helical" evidence="6">
    <location>
        <begin position="248"/>
        <end position="268"/>
    </location>
</feature>
<keyword evidence="5 6" id="KW-0472">Membrane</keyword>
<evidence type="ECO:0000256" key="2">
    <source>
        <dbReference type="ARBA" id="ARBA00022475"/>
    </source>
</evidence>
<evidence type="ECO:0000256" key="5">
    <source>
        <dbReference type="ARBA" id="ARBA00023136"/>
    </source>
</evidence>
<keyword evidence="2" id="KW-1003">Cell membrane</keyword>
<dbReference type="AlphaFoldDB" id="A0A3L6FX68"/>
<reference evidence="8" key="1">
    <citation type="journal article" date="2018" name="Nat. Genet.">
        <title>Extensive intraspecific gene order and gene structural variations between Mo17 and other maize genomes.</title>
        <authorList>
            <person name="Sun S."/>
            <person name="Zhou Y."/>
            <person name="Chen J."/>
            <person name="Shi J."/>
            <person name="Zhao H."/>
            <person name="Zhao H."/>
            <person name="Song W."/>
            <person name="Zhang M."/>
            <person name="Cui Y."/>
            <person name="Dong X."/>
            <person name="Liu H."/>
            <person name="Ma X."/>
            <person name="Jiao Y."/>
            <person name="Wang B."/>
            <person name="Wei X."/>
            <person name="Stein J.C."/>
            <person name="Glaubitz J.C."/>
            <person name="Lu F."/>
            <person name="Yu G."/>
            <person name="Liang C."/>
            <person name="Fengler K."/>
            <person name="Li B."/>
            <person name="Rafalski A."/>
            <person name="Schnable P.S."/>
            <person name="Ware D.H."/>
            <person name="Buckler E.S."/>
            <person name="Lai J."/>
        </authorList>
    </citation>
    <scope>NUCLEOTIDE SEQUENCE [LARGE SCALE GENOMIC DNA]</scope>
    <source>
        <tissue evidence="8">Seedling</tissue>
    </source>
</reference>
<proteinExistence type="predicted"/>
<evidence type="ECO:0000256" key="4">
    <source>
        <dbReference type="ARBA" id="ARBA00022989"/>
    </source>
</evidence>
<dbReference type="ExpressionAtlas" id="A0A3L6FX68">
    <property type="expression patterns" value="baseline and differential"/>
</dbReference>
<sequence>MALSWSSALRLAVAAVLLVAVVVALFTLPIEKFNLPQDCCNLMPEDCYTALGTTCIQLTALPALVAFILTERIFLCIQCAMGAWVYGKYKKLFRVRRALAYIPLTVLAVPASILTLGGGYLFGLPVGFVADSIGAAIGATAAFLLGRTIGRSYVLSKCKDYPKFQAVAIAIQRSGFKIVLLLRLVPLLPFNMLNYLLSVTPVGVGEYMLASWLGMMPITLALVYVGTTLKDLSDVTHGWSEISTTRRILIISGFVLSVVLIICVTKIAKSSLEKALAENGELHVGTSQLPGVTSPLDLQQPLVIKIDTSNEDHEK</sequence>
<dbReference type="InterPro" id="IPR032816">
    <property type="entry name" value="VTT_dom"/>
</dbReference>
<feature type="transmembrane region" description="Helical" evidence="6">
    <location>
        <begin position="178"/>
        <end position="197"/>
    </location>
</feature>
<dbReference type="PANTHER" id="PTHR12677">
    <property type="entry name" value="GOLGI APPARATUS MEMBRANE PROTEIN TVP38-RELATED"/>
    <property type="match status" value="1"/>
</dbReference>
<evidence type="ECO:0000256" key="6">
    <source>
        <dbReference type="SAM" id="Phobius"/>
    </source>
</evidence>
<protein>
    <submittedName>
        <fullName evidence="8">TVP38/TMEM64 family membrane protein slr0305</fullName>
    </submittedName>
</protein>
<evidence type="ECO:0000259" key="7">
    <source>
        <dbReference type="Pfam" id="PF09335"/>
    </source>
</evidence>
<accession>A0A3L6FX68</accession>
<dbReference type="GO" id="GO:0005886">
    <property type="term" value="C:plasma membrane"/>
    <property type="evidence" value="ECO:0007669"/>
    <property type="project" value="UniProtKB-SubCell"/>
</dbReference>
<comment type="subcellular location">
    <subcellularLocation>
        <location evidence="1">Cell membrane</location>
        <topology evidence="1">Multi-pass membrane protein</topology>
    </subcellularLocation>
</comment>
<evidence type="ECO:0000313" key="8">
    <source>
        <dbReference type="EMBL" id="PWZ39475.1"/>
    </source>
</evidence>
<dbReference type="InterPro" id="IPR015414">
    <property type="entry name" value="TMEM64"/>
</dbReference>
<organism evidence="8">
    <name type="scientific">Zea mays</name>
    <name type="common">Maize</name>
    <dbReference type="NCBI Taxonomy" id="4577"/>
    <lineage>
        <taxon>Eukaryota</taxon>
        <taxon>Viridiplantae</taxon>
        <taxon>Streptophyta</taxon>
        <taxon>Embryophyta</taxon>
        <taxon>Tracheophyta</taxon>
        <taxon>Spermatophyta</taxon>
        <taxon>Magnoliopsida</taxon>
        <taxon>Liliopsida</taxon>
        <taxon>Poales</taxon>
        <taxon>Poaceae</taxon>
        <taxon>PACMAD clade</taxon>
        <taxon>Panicoideae</taxon>
        <taxon>Andropogonodae</taxon>
        <taxon>Andropogoneae</taxon>
        <taxon>Tripsacinae</taxon>
        <taxon>Zea</taxon>
    </lineage>
</organism>
<feature type="domain" description="VTT" evidence="7">
    <location>
        <begin position="109"/>
        <end position="227"/>
    </location>
</feature>